<dbReference type="GO" id="GO:0005506">
    <property type="term" value="F:iron ion binding"/>
    <property type="evidence" value="ECO:0007669"/>
    <property type="project" value="InterPro"/>
</dbReference>
<dbReference type="KEGG" id="acob:P0Y56_06085"/>
<accession>A0AAJ6BQV4</accession>
<dbReference type="AlphaFoldDB" id="A0AAJ6BQV4"/>
<protein>
    <submittedName>
        <fullName evidence="1">Cytochrome c</fullName>
    </submittedName>
</protein>
<dbReference type="GO" id="GO:0022900">
    <property type="term" value="P:electron transport chain"/>
    <property type="evidence" value="ECO:0007669"/>
    <property type="project" value="InterPro"/>
</dbReference>
<gene>
    <name evidence="1" type="ORF">P0Y56_06085</name>
</gene>
<proteinExistence type="predicted"/>
<name>A0AAJ6BQV4_9SPHN</name>
<organism evidence="1 2">
    <name type="scientific">Candidatus Andeanibacterium colombiense</name>
    <dbReference type="NCBI Taxonomy" id="3121345"/>
    <lineage>
        <taxon>Bacteria</taxon>
        <taxon>Pseudomonadati</taxon>
        <taxon>Pseudomonadota</taxon>
        <taxon>Alphaproteobacteria</taxon>
        <taxon>Sphingomonadales</taxon>
        <taxon>Sphingomonadaceae</taxon>
        <taxon>Candidatus Andeanibacterium</taxon>
    </lineage>
</organism>
<dbReference type="PROSITE" id="PS51257">
    <property type="entry name" value="PROKAR_LIPOPROTEIN"/>
    <property type="match status" value="1"/>
</dbReference>
<dbReference type="Gene3D" id="1.20.120.10">
    <property type="entry name" value="Cytochrome c/b562"/>
    <property type="match status" value="1"/>
</dbReference>
<reference evidence="1" key="1">
    <citation type="submission" date="2023-03" db="EMBL/GenBank/DDBJ databases">
        <title>Andean soil-derived lignocellulolytic bacterial consortium as a source of novel taxa and putative plastic-active enzymes.</title>
        <authorList>
            <person name="Diaz-Garcia L."/>
            <person name="Chuvochina M."/>
            <person name="Feuerriegel G."/>
            <person name="Bunk B."/>
            <person name="Sproer C."/>
            <person name="Streit W.R."/>
            <person name="Rodriguez L.M."/>
            <person name="Overmann J."/>
            <person name="Jimenez D.J."/>
        </authorList>
    </citation>
    <scope>NUCLEOTIDE SEQUENCE</scope>
    <source>
        <strain evidence="1">MAG 26</strain>
    </source>
</reference>
<dbReference type="PROSITE" id="PS51009">
    <property type="entry name" value="CYTCII"/>
    <property type="match status" value="1"/>
</dbReference>
<dbReference type="Proteomes" id="UP001218362">
    <property type="component" value="Chromosome"/>
</dbReference>
<evidence type="ECO:0000313" key="2">
    <source>
        <dbReference type="Proteomes" id="UP001218362"/>
    </source>
</evidence>
<dbReference type="InterPro" id="IPR002321">
    <property type="entry name" value="Cyt_c_II"/>
</dbReference>
<dbReference type="InterPro" id="IPR010980">
    <property type="entry name" value="Cyt_c/b562"/>
</dbReference>
<dbReference type="Pfam" id="PF01322">
    <property type="entry name" value="Cytochrom_C_2"/>
    <property type="match status" value="1"/>
</dbReference>
<sequence>MVRLGGRIFGIVIVCGALAGCLAPLASTSGVNIHTTMVDGVDPAAVAIWSLSSRAMSEASGSRQTRMNRDAWIRLEMAAEQLARNAGRLADATTLRVGAHGDPLEGFANSAEIQARIDADPAQFRRLARDAAEQSATLAAAARAKNIGQSQALTKSLYNNCLACHSRYWVQTS</sequence>
<dbReference type="EMBL" id="CP119316">
    <property type="protein sequence ID" value="WEK47860.1"/>
    <property type="molecule type" value="Genomic_DNA"/>
</dbReference>
<dbReference type="GO" id="GO:0020037">
    <property type="term" value="F:heme binding"/>
    <property type="evidence" value="ECO:0007669"/>
    <property type="project" value="InterPro"/>
</dbReference>
<dbReference type="SUPFAM" id="SSF47175">
    <property type="entry name" value="Cytochromes"/>
    <property type="match status" value="1"/>
</dbReference>
<evidence type="ECO:0000313" key="1">
    <source>
        <dbReference type="EMBL" id="WEK47860.1"/>
    </source>
</evidence>
<dbReference type="GO" id="GO:0009055">
    <property type="term" value="F:electron transfer activity"/>
    <property type="evidence" value="ECO:0007669"/>
    <property type="project" value="InterPro"/>
</dbReference>